<feature type="domain" description="SAM-dependent MTase RsmB/NOP-type" evidence="6">
    <location>
        <begin position="22"/>
        <end position="297"/>
    </location>
</feature>
<accession>A0A0A8H2I1</accession>
<evidence type="ECO:0000313" key="8">
    <source>
        <dbReference type="Proteomes" id="UP000031163"/>
    </source>
</evidence>
<dbReference type="Pfam" id="PF01189">
    <property type="entry name" value="Methyltr_RsmB-F"/>
    <property type="match status" value="1"/>
</dbReference>
<feature type="binding site" evidence="5">
    <location>
        <position position="181"/>
    </location>
    <ligand>
        <name>S-adenosyl-L-methionine</name>
        <dbReference type="ChEBI" id="CHEBI:59789"/>
    </ligand>
</feature>
<dbReference type="PANTHER" id="PTHR22807">
    <property type="entry name" value="NOP2 YEAST -RELATED NOL1/NOP2/FMU SUN DOMAIN-CONTAINING"/>
    <property type="match status" value="1"/>
</dbReference>
<evidence type="ECO:0000256" key="5">
    <source>
        <dbReference type="PROSITE-ProRule" id="PRU01023"/>
    </source>
</evidence>
<dbReference type="InterPro" id="IPR049560">
    <property type="entry name" value="MeTrfase_RsmB-F_NOP2_cat"/>
</dbReference>
<dbReference type="PANTHER" id="PTHR22807:SF30">
    <property type="entry name" value="28S RRNA (CYTOSINE(4447)-C(5))-METHYLTRANSFERASE-RELATED"/>
    <property type="match status" value="1"/>
</dbReference>
<dbReference type="PRINTS" id="PR02008">
    <property type="entry name" value="RCMTFAMILY"/>
</dbReference>
<feature type="binding site" evidence="5">
    <location>
        <position position="136"/>
    </location>
    <ligand>
        <name>S-adenosyl-L-methionine</name>
        <dbReference type="ChEBI" id="CHEBI:59789"/>
    </ligand>
</feature>
<keyword evidence="3 5" id="KW-0949">S-adenosyl-L-methionine</keyword>
<dbReference type="KEGG" id="cis:CINS_0912"/>
<feature type="binding site" evidence="5">
    <location>
        <position position="163"/>
    </location>
    <ligand>
        <name>S-adenosyl-L-methionine</name>
        <dbReference type="ChEBI" id="CHEBI:59789"/>
    </ligand>
</feature>
<dbReference type="PROSITE" id="PS51686">
    <property type="entry name" value="SAM_MT_RSMB_NOP"/>
    <property type="match status" value="1"/>
</dbReference>
<keyword evidence="2 5" id="KW-0808">Transferase</keyword>
<reference evidence="7 8" key="1">
    <citation type="journal article" date="2014" name="Genome Biol. Evol.">
        <title>Comparative Genomics of the Campylobacter lari Group.</title>
        <authorList>
            <person name="Miller W.G."/>
            <person name="Yee E."/>
            <person name="Chapman M.H."/>
            <person name="Smith T.P."/>
            <person name="Bono J.L."/>
            <person name="Huynh S."/>
            <person name="Parker C.T."/>
            <person name="Vandamme P."/>
            <person name="Luong K."/>
            <person name="Korlach J."/>
        </authorList>
    </citation>
    <scope>NUCLEOTIDE SEQUENCE [LARGE SCALE GENOMIC DNA]</scope>
    <source>
        <strain evidence="7 8">NCTC 12927</strain>
    </source>
</reference>
<gene>
    <name evidence="7" type="ORF">CINS_0912</name>
</gene>
<dbReference type="AlphaFoldDB" id="A0A0A8H2I1"/>
<evidence type="ECO:0000256" key="4">
    <source>
        <dbReference type="ARBA" id="ARBA00022884"/>
    </source>
</evidence>
<dbReference type="EMBL" id="CP007770">
    <property type="protein sequence ID" value="AJC87875.1"/>
    <property type="molecule type" value="Genomic_DNA"/>
</dbReference>
<dbReference type="GeneID" id="74431706"/>
<dbReference type="Proteomes" id="UP000031163">
    <property type="component" value="Chromosome"/>
</dbReference>
<dbReference type="Gene3D" id="3.40.50.150">
    <property type="entry name" value="Vaccinia Virus protein VP39"/>
    <property type="match status" value="1"/>
</dbReference>
<dbReference type="STRING" id="1031564.CINS_0912"/>
<evidence type="ECO:0000256" key="2">
    <source>
        <dbReference type="ARBA" id="ARBA00022679"/>
    </source>
</evidence>
<feature type="binding site" evidence="5">
    <location>
        <begin position="112"/>
        <end position="118"/>
    </location>
    <ligand>
        <name>S-adenosyl-L-methionine</name>
        <dbReference type="ChEBI" id="CHEBI:59789"/>
    </ligand>
</feature>
<evidence type="ECO:0000256" key="3">
    <source>
        <dbReference type="ARBA" id="ARBA00022691"/>
    </source>
</evidence>
<protein>
    <submittedName>
        <fullName evidence="7">tRNA/rRNA cytosine-C5-methylase, NOL1/NOP2/Sun family</fullName>
    </submittedName>
</protein>
<dbReference type="InterPro" id="IPR029063">
    <property type="entry name" value="SAM-dependent_MTases_sf"/>
</dbReference>
<dbReference type="HOGENOM" id="CLU_005316_7_0_7"/>
<dbReference type="InterPro" id="IPR023267">
    <property type="entry name" value="RCMT"/>
</dbReference>
<organism evidence="7 8">
    <name type="scientific">Campylobacter insulaenigrae NCTC 12927</name>
    <dbReference type="NCBI Taxonomy" id="1031564"/>
    <lineage>
        <taxon>Bacteria</taxon>
        <taxon>Pseudomonadati</taxon>
        <taxon>Campylobacterota</taxon>
        <taxon>Epsilonproteobacteria</taxon>
        <taxon>Campylobacterales</taxon>
        <taxon>Campylobacteraceae</taxon>
        <taxon>Campylobacter</taxon>
    </lineage>
</organism>
<keyword evidence="1 5" id="KW-0489">Methyltransferase</keyword>
<dbReference type="GO" id="GO:0001510">
    <property type="term" value="P:RNA methylation"/>
    <property type="evidence" value="ECO:0007669"/>
    <property type="project" value="InterPro"/>
</dbReference>
<proteinExistence type="inferred from homology"/>
<comment type="similarity">
    <text evidence="5">Belongs to the class I-like SAM-binding methyltransferase superfamily. RsmB/NOP family.</text>
</comment>
<dbReference type="RefSeq" id="WP_039650240.1">
    <property type="nucleotide sequence ID" value="NZ_CP007770.1"/>
</dbReference>
<sequence length="297" mass="34171">MALFNLELTLNDLYTSDQKYKILQSFNCDKNINIFRNSLVVNSHDLECVLSDEKILFNKIDEFCYEIPYEYKSKLSSMRAFIEGQFYIQNFSSYLCAKVLDVKAGDEVLDMCAAPGGKSINLANFMENKGYLACCELSKTRFFVLKNNLEKYQVKIAKCFLKDSKIIGKICPLKFDKILLDAPCSTFAKLGFNIEKNTKEIKKISNLQKKLLHSALSALKYGGELVYSTCTFLREENEEVIENALKNLNFDLELLDFELNNVEYIQANSRNFDLSYAKRVLPNNFVDGFFIAKLKKL</sequence>
<feature type="active site" description="Nucleophile" evidence="5">
    <location>
        <position position="230"/>
    </location>
</feature>
<keyword evidence="4 5" id="KW-0694">RNA-binding</keyword>
<dbReference type="GO" id="GO:0003723">
    <property type="term" value="F:RNA binding"/>
    <property type="evidence" value="ECO:0007669"/>
    <property type="project" value="UniProtKB-UniRule"/>
</dbReference>
<name>A0A0A8H2I1_9BACT</name>
<evidence type="ECO:0000259" key="6">
    <source>
        <dbReference type="PROSITE" id="PS51686"/>
    </source>
</evidence>
<dbReference type="GO" id="GO:0008173">
    <property type="term" value="F:RNA methyltransferase activity"/>
    <property type="evidence" value="ECO:0007669"/>
    <property type="project" value="InterPro"/>
</dbReference>
<dbReference type="InterPro" id="IPR001678">
    <property type="entry name" value="MeTrfase_RsmB-F_NOP2_dom"/>
</dbReference>
<evidence type="ECO:0000313" key="7">
    <source>
        <dbReference type="EMBL" id="AJC87875.1"/>
    </source>
</evidence>
<dbReference type="SUPFAM" id="SSF53335">
    <property type="entry name" value="S-adenosyl-L-methionine-dependent methyltransferases"/>
    <property type="match status" value="1"/>
</dbReference>
<evidence type="ECO:0000256" key="1">
    <source>
        <dbReference type="ARBA" id="ARBA00022603"/>
    </source>
</evidence>